<dbReference type="Proteomes" id="UP000324897">
    <property type="component" value="Chromosome 7"/>
</dbReference>
<evidence type="ECO:0000256" key="1">
    <source>
        <dbReference type="SAM" id="MobiDB-lite"/>
    </source>
</evidence>
<feature type="region of interest" description="Disordered" evidence="1">
    <location>
        <begin position="76"/>
        <end position="131"/>
    </location>
</feature>
<dbReference type="AlphaFoldDB" id="A0A5J9UA25"/>
<feature type="compositionally biased region" description="Polar residues" evidence="1">
    <location>
        <begin position="101"/>
        <end position="113"/>
    </location>
</feature>
<reference evidence="2 3" key="1">
    <citation type="journal article" date="2019" name="Sci. Rep.">
        <title>A high-quality genome of Eragrostis curvula grass provides insights into Poaceae evolution and supports new strategies to enhance forage quality.</title>
        <authorList>
            <person name="Carballo J."/>
            <person name="Santos B.A.C.M."/>
            <person name="Zappacosta D."/>
            <person name="Garbus I."/>
            <person name="Selva J.P."/>
            <person name="Gallo C.A."/>
            <person name="Diaz A."/>
            <person name="Albertini E."/>
            <person name="Caccamo M."/>
            <person name="Echenique V."/>
        </authorList>
    </citation>
    <scope>NUCLEOTIDE SEQUENCE [LARGE SCALE GENOMIC DNA]</scope>
    <source>
        <strain evidence="3">cv. Victoria</strain>
        <tissue evidence="2">Leaf</tissue>
    </source>
</reference>
<sequence length="1021" mass="112262">MDVRRFRWWAEEAAAVEEEERDVERRAAAKRRKRSVAELFAAVPRVPGAHRKRAVHAKEKDKGKFVLAVELNKASKGAKKKKKEVPTGGIAVSKKEKNGSAKVTSVSISQLLPDSTRKRKPNKSLSNKKRNQEVLVLEKKCKKGSKISVLDSKKNAITNSVQAQSMLEKQSKVVFDTLLNNKDVSCKPNSSCRPKHVTFSHGNDIFGWTVPLPEDNTEQPKSVHTSQRPFQEVHDQRSREELQLVYQGADATPEAFEEDTSSLSETVVSTGVSCIFPGTKPKGTTIVGSSVDLNHRSEISNNLASISMACLPSKMASQNFDGVDSCLDDAEDFRGENHVIPQGSSNPVSLAGKAISNDIYRGQLSQSSSSYLNYRNRSTIPEVSVANCHLGKVHHKLARSGKDVVSSISSLAESNKTVDARATDCVPACKNTYLRDDYVGLPLNSRGEFVKLHPAGVPSYIDILKRQCIGESSPYHSAFPTFFSPRTSTDRANLRPKHHVPQIEKVDQSPHFTPIAPIAYETDFRQLSCSERMKTNKYAVLSNKYPCTNQQELSPACFCSECMVHHNSQQKLHAMQSYSVRRDGEQNTLPAAETTMRLMGKTVTLGSNGIQCRYPDNETPGCSKQTPAEDHSFLGARREAFPQSFHGELVYPPYAFRISHGERELPEGPSFFPLVSASELRSELQTNSFRTNGQNQQPELAAANSLYVQPAAWSNESALRHQQPVRPNQVQSSAGDMLLGSMQSRDTQSVASVPSFDRRNSVRNFMEKRPVPYQPGYFTQHFSNVTQRNPMSSSLSGYAAVQRTPGLTTETKFTSLPPLPPSLTPSPVYSPDYAQLRGSTTNHPSIPAAYPTSKSNALGNAICRDERVKWTMMGSNVEGLGHLNGNGKRPADKDDVLLASPKKPCTAAPNDLHMLPAPKRGLQFFGSRPGAQPAHVPVGGFRPEPQSDVRLGSQGAHTPWSYPVNTARPAKLKPGARHILEPSSSSMSQGISWTVHSAMPMENGACAGSTSKNRDTEVYQF</sequence>
<accession>A0A5J9UA25</accession>
<feature type="compositionally biased region" description="Polar residues" evidence="1">
    <location>
        <begin position="219"/>
        <end position="229"/>
    </location>
</feature>
<protein>
    <submittedName>
        <fullName evidence="2">Uncharacterized protein</fullName>
    </submittedName>
</protein>
<dbReference type="EMBL" id="RWGY01000029">
    <property type="protein sequence ID" value="TVU20582.1"/>
    <property type="molecule type" value="Genomic_DNA"/>
</dbReference>
<feature type="compositionally biased region" description="Basic residues" evidence="1">
    <location>
        <begin position="117"/>
        <end position="129"/>
    </location>
</feature>
<feature type="region of interest" description="Disordered" evidence="1">
    <location>
        <begin position="216"/>
        <end position="235"/>
    </location>
</feature>
<evidence type="ECO:0000313" key="2">
    <source>
        <dbReference type="EMBL" id="TVU20582.1"/>
    </source>
</evidence>
<gene>
    <name evidence="2" type="ORF">EJB05_36796</name>
</gene>
<proteinExistence type="predicted"/>
<organism evidence="2 3">
    <name type="scientific">Eragrostis curvula</name>
    <name type="common">weeping love grass</name>
    <dbReference type="NCBI Taxonomy" id="38414"/>
    <lineage>
        <taxon>Eukaryota</taxon>
        <taxon>Viridiplantae</taxon>
        <taxon>Streptophyta</taxon>
        <taxon>Embryophyta</taxon>
        <taxon>Tracheophyta</taxon>
        <taxon>Spermatophyta</taxon>
        <taxon>Magnoliopsida</taxon>
        <taxon>Liliopsida</taxon>
        <taxon>Poales</taxon>
        <taxon>Poaceae</taxon>
        <taxon>PACMAD clade</taxon>
        <taxon>Chloridoideae</taxon>
        <taxon>Eragrostideae</taxon>
        <taxon>Eragrostidinae</taxon>
        <taxon>Eragrostis</taxon>
    </lineage>
</organism>
<comment type="caution">
    <text evidence="2">The sequence shown here is derived from an EMBL/GenBank/DDBJ whole genome shotgun (WGS) entry which is preliminary data.</text>
</comment>
<feature type="non-terminal residue" evidence="2">
    <location>
        <position position="1"/>
    </location>
</feature>
<dbReference type="OrthoDB" id="678085at2759"/>
<dbReference type="PANTHER" id="PTHR36892">
    <property type="entry name" value="OS01G0201800 PROTEIN"/>
    <property type="match status" value="1"/>
</dbReference>
<dbReference type="PANTHER" id="PTHR36892:SF1">
    <property type="entry name" value="OS05G0518200 PROTEIN"/>
    <property type="match status" value="1"/>
</dbReference>
<name>A0A5J9UA25_9POAL</name>
<dbReference type="Gramene" id="TVU20582">
    <property type="protein sequence ID" value="TVU20582"/>
    <property type="gene ID" value="EJB05_36796"/>
</dbReference>
<keyword evidence="3" id="KW-1185">Reference proteome</keyword>
<evidence type="ECO:0000313" key="3">
    <source>
        <dbReference type="Proteomes" id="UP000324897"/>
    </source>
</evidence>